<organism evidence="18 19">
    <name type="scientific">Enterococcus camelliae</name>
    <dbReference type="NCBI Taxonomy" id="453959"/>
    <lineage>
        <taxon>Bacteria</taxon>
        <taxon>Bacillati</taxon>
        <taxon>Bacillota</taxon>
        <taxon>Bacilli</taxon>
        <taxon>Lactobacillales</taxon>
        <taxon>Enterococcaceae</taxon>
        <taxon>Enterococcus</taxon>
    </lineage>
</organism>
<comment type="pathway">
    <text evidence="4 16">Purine metabolism; IMP biosynthesis via salvage pathway; IMP from hypoxanthine: step 1/1.</text>
</comment>
<evidence type="ECO:0000256" key="2">
    <source>
        <dbReference type="ARBA" id="ARBA00002049"/>
    </source>
</evidence>
<evidence type="ECO:0000256" key="9">
    <source>
        <dbReference type="ARBA" id="ARBA00022679"/>
    </source>
</evidence>
<keyword evidence="8 16" id="KW-0328">Glycosyltransferase</keyword>
<comment type="cofactor">
    <cofactor evidence="1 16">
        <name>Mg(2+)</name>
        <dbReference type="ChEBI" id="CHEBI:18420"/>
    </cofactor>
</comment>
<dbReference type="InterPro" id="IPR000836">
    <property type="entry name" value="PRTase_dom"/>
</dbReference>
<reference evidence="19" key="1">
    <citation type="journal article" date="2019" name="Int. J. Syst. Evol. Microbiol.">
        <title>The Global Catalogue of Microorganisms (GCM) 10K type strain sequencing project: providing services to taxonomists for standard genome sequencing and annotation.</title>
        <authorList>
            <consortium name="The Broad Institute Genomics Platform"/>
            <consortium name="The Broad Institute Genome Sequencing Center for Infectious Disease"/>
            <person name="Wu L."/>
            <person name="Ma J."/>
        </authorList>
    </citation>
    <scope>NUCLEOTIDE SEQUENCE [LARGE SCALE GENOMIC DNA]</scope>
    <source>
        <strain evidence="19">TISTR 932</strain>
    </source>
</reference>
<comment type="subcellular location">
    <subcellularLocation>
        <location evidence="3 16">Cytoplasm</location>
    </subcellularLocation>
</comment>
<dbReference type="InterPro" id="IPR050408">
    <property type="entry name" value="HGPRT"/>
</dbReference>
<name>A0ABW5TFB1_9ENTE</name>
<comment type="function">
    <text evidence="2">Purine salvage pathway enzyme that catalyzes the transfer of the ribosyl-5-phosphate group from 5-phospho-alpha-D-ribose 1-diphosphate (PRPP) to the N9 position of the 6-oxopurines hypoxanthine and guanine to form the corresponding ribonucleotides IMP (inosine 5'-monophosphate) and GMP (guanosine 5'-monophosphate), with the release of PPi.</text>
</comment>
<dbReference type="PANTHER" id="PTHR43340:SF1">
    <property type="entry name" value="HYPOXANTHINE PHOSPHORIBOSYLTRANSFERASE"/>
    <property type="match status" value="1"/>
</dbReference>
<comment type="catalytic activity">
    <reaction evidence="15">
        <text>IMP + diphosphate = hypoxanthine + 5-phospho-alpha-D-ribose 1-diphosphate</text>
        <dbReference type="Rhea" id="RHEA:17973"/>
        <dbReference type="ChEBI" id="CHEBI:17368"/>
        <dbReference type="ChEBI" id="CHEBI:33019"/>
        <dbReference type="ChEBI" id="CHEBI:58017"/>
        <dbReference type="ChEBI" id="CHEBI:58053"/>
        <dbReference type="EC" id="2.4.2.8"/>
    </reaction>
    <physiologicalReaction direction="right-to-left" evidence="15">
        <dbReference type="Rhea" id="RHEA:17975"/>
    </physiologicalReaction>
</comment>
<evidence type="ECO:0000256" key="16">
    <source>
        <dbReference type="RuleBase" id="RU364099"/>
    </source>
</evidence>
<sequence length="180" mass="20290">MLDKDIEKILITREQIQARCAELGKRLSEEYQDKNPLVVGVLKGAVPFMADIVREMDCYLELDFLDVSSYGNATVSSGEVKILKDLDTNVEGRDLLIVEDIIDSGRTLAYLVDLFKYRKAKSVQIVTLLDKPEGRVVPIEANYVGFDVPNEFVVGYGLDYAEQYRNLPYVGVLKPSVYQS</sequence>
<evidence type="ECO:0000256" key="10">
    <source>
        <dbReference type="ARBA" id="ARBA00022723"/>
    </source>
</evidence>
<dbReference type="Proteomes" id="UP001597427">
    <property type="component" value="Unassembled WGS sequence"/>
</dbReference>
<dbReference type="RefSeq" id="WP_379978808.1">
    <property type="nucleotide sequence ID" value="NZ_JBHUMO010000001.1"/>
</dbReference>
<evidence type="ECO:0000259" key="17">
    <source>
        <dbReference type="Pfam" id="PF00156"/>
    </source>
</evidence>
<dbReference type="InterPro" id="IPR029057">
    <property type="entry name" value="PRTase-like"/>
</dbReference>
<dbReference type="Pfam" id="PF00156">
    <property type="entry name" value="Pribosyltran"/>
    <property type="match status" value="1"/>
</dbReference>
<keyword evidence="19" id="KW-1185">Reference proteome</keyword>
<keyword evidence="10 16" id="KW-0479">Metal-binding</keyword>
<comment type="catalytic activity">
    <reaction evidence="14">
        <text>GMP + diphosphate = guanine + 5-phospho-alpha-D-ribose 1-diphosphate</text>
        <dbReference type="Rhea" id="RHEA:25424"/>
        <dbReference type="ChEBI" id="CHEBI:16235"/>
        <dbReference type="ChEBI" id="CHEBI:33019"/>
        <dbReference type="ChEBI" id="CHEBI:58017"/>
        <dbReference type="ChEBI" id="CHEBI:58115"/>
        <dbReference type="EC" id="2.4.2.8"/>
    </reaction>
    <physiologicalReaction direction="right-to-left" evidence="14">
        <dbReference type="Rhea" id="RHEA:25426"/>
    </physiologicalReaction>
</comment>
<evidence type="ECO:0000256" key="6">
    <source>
        <dbReference type="ARBA" id="ARBA00008391"/>
    </source>
</evidence>
<dbReference type="EC" id="2.4.2.8" evidence="16"/>
<keyword evidence="7 16" id="KW-0963">Cytoplasm</keyword>
<keyword evidence="11 16" id="KW-0660">Purine salvage</keyword>
<evidence type="ECO:0000256" key="4">
    <source>
        <dbReference type="ARBA" id="ARBA00004669"/>
    </source>
</evidence>
<keyword evidence="13 16" id="KW-0460">Magnesium</keyword>
<dbReference type="Gene3D" id="3.40.50.2020">
    <property type="match status" value="1"/>
</dbReference>
<dbReference type="SUPFAM" id="SSF53271">
    <property type="entry name" value="PRTase-like"/>
    <property type="match status" value="1"/>
</dbReference>
<comment type="pathway">
    <text evidence="5">Purine metabolism; GMP biosynthesis via salvage pathway; GMP from guanine: step 1/1.</text>
</comment>
<dbReference type="EMBL" id="JBHUMO010000001">
    <property type="protein sequence ID" value="MFD2727915.1"/>
    <property type="molecule type" value="Genomic_DNA"/>
</dbReference>
<dbReference type="InterPro" id="IPR005904">
    <property type="entry name" value="Hxn_phspho_trans"/>
</dbReference>
<evidence type="ECO:0000256" key="3">
    <source>
        <dbReference type="ARBA" id="ARBA00004496"/>
    </source>
</evidence>
<dbReference type="NCBIfam" id="TIGR01203">
    <property type="entry name" value="HGPRTase"/>
    <property type="match status" value="1"/>
</dbReference>
<evidence type="ECO:0000256" key="7">
    <source>
        <dbReference type="ARBA" id="ARBA00022490"/>
    </source>
</evidence>
<dbReference type="CDD" id="cd06223">
    <property type="entry name" value="PRTases_typeI"/>
    <property type="match status" value="1"/>
</dbReference>
<gene>
    <name evidence="18" type="primary">hpt</name>
    <name evidence="18" type="ORF">ACFSR0_00460</name>
</gene>
<evidence type="ECO:0000256" key="8">
    <source>
        <dbReference type="ARBA" id="ARBA00022676"/>
    </source>
</evidence>
<evidence type="ECO:0000256" key="11">
    <source>
        <dbReference type="ARBA" id="ARBA00022726"/>
    </source>
</evidence>
<comment type="caution">
    <text evidence="18">The sequence shown here is derived from an EMBL/GenBank/DDBJ whole genome shotgun (WGS) entry which is preliminary data.</text>
</comment>
<keyword evidence="9 16" id="KW-0808">Transferase</keyword>
<evidence type="ECO:0000313" key="18">
    <source>
        <dbReference type="EMBL" id="MFD2727915.1"/>
    </source>
</evidence>
<evidence type="ECO:0000256" key="14">
    <source>
        <dbReference type="ARBA" id="ARBA00048811"/>
    </source>
</evidence>
<evidence type="ECO:0000256" key="1">
    <source>
        <dbReference type="ARBA" id="ARBA00001946"/>
    </source>
</evidence>
<evidence type="ECO:0000256" key="13">
    <source>
        <dbReference type="ARBA" id="ARBA00022842"/>
    </source>
</evidence>
<dbReference type="PANTHER" id="PTHR43340">
    <property type="entry name" value="HYPOXANTHINE-GUANINE PHOSPHORIBOSYLTRANSFERASE"/>
    <property type="match status" value="1"/>
</dbReference>
<accession>A0ABW5TFB1</accession>
<proteinExistence type="inferred from homology"/>
<evidence type="ECO:0000313" key="19">
    <source>
        <dbReference type="Proteomes" id="UP001597427"/>
    </source>
</evidence>
<evidence type="ECO:0000256" key="5">
    <source>
        <dbReference type="ARBA" id="ARBA00004676"/>
    </source>
</evidence>
<dbReference type="GO" id="GO:0016757">
    <property type="term" value="F:glycosyltransferase activity"/>
    <property type="evidence" value="ECO:0007669"/>
    <property type="project" value="UniProtKB-KW"/>
</dbReference>
<evidence type="ECO:0000256" key="15">
    <source>
        <dbReference type="ARBA" id="ARBA00049402"/>
    </source>
</evidence>
<keyword evidence="12 16" id="KW-0547">Nucleotide-binding</keyword>
<comment type="similarity">
    <text evidence="6 16">Belongs to the purine/pyrimidine phosphoribosyltransferase family.</text>
</comment>
<evidence type="ECO:0000256" key="12">
    <source>
        <dbReference type="ARBA" id="ARBA00022741"/>
    </source>
</evidence>
<feature type="domain" description="Phosphoribosyltransferase" evidence="17">
    <location>
        <begin position="14"/>
        <end position="160"/>
    </location>
</feature>
<protein>
    <recommendedName>
        <fullName evidence="16">Hypoxanthine phosphoribosyltransferase</fullName>
        <ecNumber evidence="16">2.4.2.8</ecNumber>
    </recommendedName>
</protein>